<dbReference type="RefSeq" id="WP_161259892.1">
    <property type="nucleotide sequence ID" value="NZ_WXEY01000035.1"/>
</dbReference>
<accession>A0A845LCJ0</accession>
<evidence type="ECO:0000313" key="2">
    <source>
        <dbReference type="Proteomes" id="UP000463470"/>
    </source>
</evidence>
<organism evidence="1 2">
    <name type="scientific">Heliomicrobium undosum</name>
    <dbReference type="NCBI Taxonomy" id="121734"/>
    <lineage>
        <taxon>Bacteria</taxon>
        <taxon>Bacillati</taxon>
        <taxon>Bacillota</taxon>
        <taxon>Clostridia</taxon>
        <taxon>Eubacteriales</taxon>
        <taxon>Heliobacteriaceae</taxon>
        <taxon>Heliomicrobium</taxon>
    </lineage>
</organism>
<dbReference type="AlphaFoldDB" id="A0A845LCJ0"/>
<comment type="caution">
    <text evidence="1">The sequence shown here is derived from an EMBL/GenBank/DDBJ whole genome shotgun (WGS) entry which is preliminary data.</text>
</comment>
<dbReference type="Proteomes" id="UP000463470">
    <property type="component" value="Unassembled WGS sequence"/>
</dbReference>
<evidence type="ECO:0000313" key="1">
    <source>
        <dbReference type="EMBL" id="MZP31378.1"/>
    </source>
</evidence>
<sequence length="122" mass="13817">MNRAVDLIAELCNLVIFSMDHDISLYGQRCVLVPIRAIEMRREKTADVCAEWAIHAGGKEWERVTFTMRNIPLKVVSGKSLVELFRALFQVALSGAKATKMDHQAFFDAAGPEWTERFCKPC</sequence>
<reference evidence="1 2" key="1">
    <citation type="submission" date="2020-01" db="EMBL/GenBank/DDBJ databases">
        <title>Whole-genome sequence of Heliobacterium undosum DSM 13378.</title>
        <authorList>
            <person name="Kyndt J.A."/>
            <person name="Meyer T.E."/>
        </authorList>
    </citation>
    <scope>NUCLEOTIDE SEQUENCE [LARGE SCALE GENOMIC DNA]</scope>
    <source>
        <strain evidence="1 2">DSM 13378</strain>
    </source>
</reference>
<gene>
    <name evidence="1" type="ORF">GTO91_16890</name>
</gene>
<name>A0A845LCJ0_9FIRM</name>
<dbReference type="EMBL" id="WXEY01000035">
    <property type="protein sequence ID" value="MZP31378.1"/>
    <property type="molecule type" value="Genomic_DNA"/>
</dbReference>
<proteinExistence type="predicted"/>
<protein>
    <submittedName>
        <fullName evidence="1">Uncharacterized protein</fullName>
    </submittedName>
</protein>
<keyword evidence="2" id="KW-1185">Reference proteome</keyword>